<dbReference type="EMBL" id="AP010904">
    <property type="protein sequence ID" value="BAH76759.1"/>
    <property type="molecule type" value="Genomic_DNA"/>
</dbReference>
<protein>
    <submittedName>
        <fullName evidence="2">Uncharacterized protein</fullName>
    </submittedName>
</protein>
<dbReference type="KEGG" id="dma:DMR_32680"/>
<sequence length="93" mass="10287">MPPAGLGGGTANLPSAEVFISRQDDKPRSSCYQIAMEWIITSVIAVVVFILSAVFVLRTKRHDGGSVPGRFNFDGYKESELTQRGVFDKTKWH</sequence>
<reference evidence="2 3" key="1">
    <citation type="journal article" date="2009" name="Genome Res.">
        <title>Whole genome sequence of Desulfovibrio magneticus strain RS-1 revealed common gene clusters in magnetotactic bacteria.</title>
        <authorList>
            <person name="Nakazawa H."/>
            <person name="Arakaki A."/>
            <person name="Narita-Yamada S."/>
            <person name="Yashiro I."/>
            <person name="Jinno K."/>
            <person name="Aoki N."/>
            <person name="Tsuruyama A."/>
            <person name="Okamura Y."/>
            <person name="Tanikawa S."/>
            <person name="Fujita N."/>
            <person name="Takeyama H."/>
            <person name="Matsunaga T."/>
        </authorList>
    </citation>
    <scope>NUCLEOTIDE SEQUENCE [LARGE SCALE GENOMIC DNA]</scope>
    <source>
        <strain evidence="3">ATCC 700980 / DSM 13731 / RS-1</strain>
    </source>
</reference>
<gene>
    <name evidence="2" type="ordered locus">DMR_32680</name>
</gene>
<name>C4XJL2_SOLM1</name>
<evidence type="ECO:0000313" key="2">
    <source>
        <dbReference type="EMBL" id="BAH76759.1"/>
    </source>
</evidence>
<evidence type="ECO:0000313" key="3">
    <source>
        <dbReference type="Proteomes" id="UP000009071"/>
    </source>
</evidence>
<accession>C4XJL2</accession>
<keyword evidence="3" id="KW-1185">Reference proteome</keyword>
<feature type="transmembrane region" description="Helical" evidence="1">
    <location>
        <begin position="38"/>
        <end position="57"/>
    </location>
</feature>
<proteinExistence type="predicted"/>
<keyword evidence="1" id="KW-1133">Transmembrane helix</keyword>
<keyword evidence="1" id="KW-0472">Membrane</keyword>
<evidence type="ECO:0000256" key="1">
    <source>
        <dbReference type="SAM" id="Phobius"/>
    </source>
</evidence>
<organism evidence="2 3">
    <name type="scientific">Solidesulfovibrio magneticus (strain ATCC 700980 / DSM 13731 / RS-1)</name>
    <name type="common">Desulfovibrio magneticus</name>
    <dbReference type="NCBI Taxonomy" id="573370"/>
    <lineage>
        <taxon>Bacteria</taxon>
        <taxon>Pseudomonadati</taxon>
        <taxon>Thermodesulfobacteriota</taxon>
        <taxon>Desulfovibrionia</taxon>
        <taxon>Desulfovibrionales</taxon>
        <taxon>Desulfovibrionaceae</taxon>
        <taxon>Solidesulfovibrio</taxon>
    </lineage>
</organism>
<dbReference type="eggNOG" id="ENOG5031G1C">
    <property type="taxonomic scope" value="Bacteria"/>
</dbReference>
<keyword evidence="1" id="KW-0812">Transmembrane</keyword>
<dbReference type="HOGENOM" id="CLU_2394945_0_0_7"/>
<dbReference type="AlphaFoldDB" id="C4XJL2"/>
<dbReference type="Proteomes" id="UP000009071">
    <property type="component" value="Chromosome"/>
</dbReference>